<dbReference type="AlphaFoldDB" id="A0A7Y0AME7"/>
<keyword evidence="2" id="KW-1185">Reference proteome</keyword>
<protein>
    <submittedName>
        <fullName evidence="1">Uncharacterized protein</fullName>
    </submittedName>
</protein>
<evidence type="ECO:0000313" key="1">
    <source>
        <dbReference type="EMBL" id="NML70001.1"/>
    </source>
</evidence>
<accession>A0A7Y0AME7</accession>
<proteinExistence type="predicted"/>
<name>A0A7Y0AME7_9FLAO</name>
<dbReference type="Proteomes" id="UP000544054">
    <property type="component" value="Unassembled WGS sequence"/>
</dbReference>
<comment type="caution">
    <text evidence="1">The sequence shown here is derived from an EMBL/GenBank/DDBJ whole genome shotgun (WGS) entry which is preliminary data.</text>
</comment>
<dbReference type="EMBL" id="JABBGI010000010">
    <property type="protein sequence ID" value="NML70001.1"/>
    <property type="molecule type" value="Genomic_DNA"/>
</dbReference>
<dbReference type="RefSeq" id="WP_169234540.1">
    <property type="nucleotide sequence ID" value="NZ_JABBGI010000010.1"/>
</dbReference>
<reference evidence="1 2" key="1">
    <citation type="submission" date="2020-04" db="EMBL/GenBank/DDBJ databases">
        <title>Chryseobacterium sp. RP-3-3 sp. nov., isolated from Jeju soil.</title>
        <authorList>
            <person name="Dahal R.H."/>
        </authorList>
    </citation>
    <scope>NUCLEOTIDE SEQUENCE [LARGE SCALE GENOMIC DNA]</scope>
    <source>
        <strain evidence="1 2">RP-3-3</strain>
    </source>
</reference>
<sequence>MQKLAIYLNEKQLNVLKYIFQNTSIEIFNYAVKNYNIQRIYTLVENGVSVNFFSNDKLRASVFVAELFNLFQTESQGLRAKEIKINMDKIERLIKFRMSCNRSYCNELRTYNELREEYNLLNARFSEFRKLYKKYKYELETY</sequence>
<organism evidence="1 2">
    <name type="scientific">Chryseobacterium antibioticum</name>
    <dbReference type="NCBI Taxonomy" id="2728847"/>
    <lineage>
        <taxon>Bacteria</taxon>
        <taxon>Pseudomonadati</taxon>
        <taxon>Bacteroidota</taxon>
        <taxon>Flavobacteriia</taxon>
        <taxon>Flavobacteriales</taxon>
        <taxon>Weeksellaceae</taxon>
        <taxon>Chryseobacterium group</taxon>
        <taxon>Chryseobacterium</taxon>
    </lineage>
</organism>
<evidence type="ECO:0000313" key="2">
    <source>
        <dbReference type="Proteomes" id="UP000544054"/>
    </source>
</evidence>
<gene>
    <name evidence="1" type="ORF">HHL23_09330</name>
</gene>